<dbReference type="KEGG" id="paby:Ga0080574_TMP1107"/>
<dbReference type="STRING" id="1250539.Ga0080574_TMP1107"/>
<evidence type="ECO:0000313" key="9">
    <source>
        <dbReference type="EMBL" id="APZ51441.1"/>
    </source>
</evidence>
<evidence type="ECO:0000256" key="5">
    <source>
        <dbReference type="ARBA" id="ARBA00022989"/>
    </source>
</evidence>
<sequence length="127" mass="13286">MTPRLLPDRPRRPRPEPVVPMINVVFLLLIFFLMTASLTTPAPFDIAAPEAPGDPDKAQRDTLYLSAGGQLAYGEQRGAPALEAAAAAGAVRLAADARLPAAELARILARLSAQGAPEVQLVTAGGH</sequence>
<keyword evidence="6 8" id="KW-0472">Membrane</keyword>
<gene>
    <name evidence="9" type="ORF">Ga0080574_TMP1107</name>
</gene>
<keyword evidence="10" id="KW-1185">Reference proteome</keyword>
<evidence type="ECO:0000256" key="1">
    <source>
        <dbReference type="ARBA" id="ARBA00004162"/>
    </source>
</evidence>
<dbReference type="Proteomes" id="UP000187059">
    <property type="component" value="Chromosome"/>
</dbReference>
<reference evidence="9 10" key="1">
    <citation type="submission" date="2016-04" db="EMBL/GenBank/DDBJ databases">
        <title>Deep-sea bacteria in the southern Pacific.</title>
        <authorList>
            <person name="Tang K."/>
        </authorList>
    </citation>
    <scope>NUCLEOTIDE SEQUENCE [LARGE SCALE GENOMIC DNA]</scope>
    <source>
        <strain evidence="9 10">JLT2014</strain>
    </source>
</reference>
<keyword evidence="5 8" id="KW-1133">Transmembrane helix</keyword>
<feature type="transmembrane region" description="Helical" evidence="8">
    <location>
        <begin position="21"/>
        <end position="39"/>
    </location>
</feature>
<dbReference type="GO" id="GO:0005886">
    <property type="term" value="C:plasma membrane"/>
    <property type="evidence" value="ECO:0007669"/>
    <property type="project" value="UniProtKB-SubCell"/>
</dbReference>
<dbReference type="EMBL" id="CP015093">
    <property type="protein sequence ID" value="APZ51441.1"/>
    <property type="molecule type" value="Genomic_DNA"/>
</dbReference>
<evidence type="ECO:0000256" key="7">
    <source>
        <dbReference type="RuleBase" id="RU003879"/>
    </source>
</evidence>
<keyword evidence="4 7" id="KW-0812">Transmembrane</keyword>
<evidence type="ECO:0000313" key="10">
    <source>
        <dbReference type="Proteomes" id="UP000187059"/>
    </source>
</evidence>
<protein>
    <submittedName>
        <fullName evidence="9">Outer membrane transport energization protein ExbD</fullName>
    </submittedName>
</protein>
<evidence type="ECO:0000256" key="8">
    <source>
        <dbReference type="SAM" id="Phobius"/>
    </source>
</evidence>
<evidence type="ECO:0000256" key="2">
    <source>
        <dbReference type="ARBA" id="ARBA00005811"/>
    </source>
</evidence>
<dbReference type="PANTHER" id="PTHR30558">
    <property type="entry name" value="EXBD MEMBRANE COMPONENT OF PMF-DRIVEN MACROMOLECULE IMPORT SYSTEM"/>
    <property type="match status" value="1"/>
</dbReference>
<dbReference type="RefSeq" id="WP_237219325.1">
    <property type="nucleotide sequence ID" value="NZ_CP015093.1"/>
</dbReference>
<proteinExistence type="inferred from homology"/>
<accession>A0A1P8UPZ4</accession>
<organism evidence="9 10">
    <name type="scientific">Salipiger abyssi</name>
    <dbReference type="NCBI Taxonomy" id="1250539"/>
    <lineage>
        <taxon>Bacteria</taxon>
        <taxon>Pseudomonadati</taxon>
        <taxon>Pseudomonadota</taxon>
        <taxon>Alphaproteobacteria</taxon>
        <taxon>Rhodobacterales</taxon>
        <taxon>Roseobacteraceae</taxon>
        <taxon>Salipiger</taxon>
    </lineage>
</organism>
<keyword evidence="7" id="KW-0813">Transport</keyword>
<comment type="subcellular location">
    <subcellularLocation>
        <location evidence="1">Cell membrane</location>
        <topology evidence="1">Single-pass membrane protein</topology>
    </subcellularLocation>
    <subcellularLocation>
        <location evidence="7">Cell membrane</location>
        <topology evidence="7">Single-pass type II membrane protein</topology>
    </subcellularLocation>
</comment>
<keyword evidence="3" id="KW-1003">Cell membrane</keyword>
<evidence type="ECO:0000256" key="3">
    <source>
        <dbReference type="ARBA" id="ARBA00022475"/>
    </source>
</evidence>
<evidence type="ECO:0000256" key="4">
    <source>
        <dbReference type="ARBA" id="ARBA00022692"/>
    </source>
</evidence>
<dbReference type="GO" id="GO:0022857">
    <property type="term" value="F:transmembrane transporter activity"/>
    <property type="evidence" value="ECO:0007669"/>
    <property type="project" value="InterPro"/>
</dbReference>
<name>A0A1P8UPZ4_9RHOB</name>
<comment type="similarity">
    <text evidence="2 7">Belongs to the ExbD/TolR family.</text>
</comment>
<dbReference type="AlphaFoldDB" id="A0A1P8UPZ4"/>
<keyword evidence="7" id="KW-0653">Protein transport</keyword>
<dbReference type="Pfam" id="PF02472">
    <property type="entry name" value="ExbD"/>
    <property type="match status" value="1"/>
</dbReference>
<dbReference type="GO" id="GO:0015031">
    <property type="term" value="P:protein transport"/>
    <property type="evidence" value="ECO:0007669"/>
    <property type="project" value="UniProtKB-KW"/>
</dbReference>
<dbReference type="InterPro" id="IPR003400">
    <property type="entry name" value="ExbD"/>
</dbReference>
<evidence type="ECO:0000256" key="6">
    <source>
        <dbReference type="ARBA" id="ARBA00023136"/>
    </source>
</evidence>